<keyword evidence="2" id="KW-1185">Reference proteome</keyword>
<sequence length="81" mass="8983">MTADSHTMEVAGGESVTVRPIKPVGEDVVRVDIEADGLWRLDITREGEIDEVVVTRDAEGNLADRDLPEWIDEVTAKFAQF</sequence>
<gene>
    <name evidence="1" type="ORF">KTS37_05285</name>
</gene>
<comment type="caution">
    <text evidence="1">The sequence shown here is derived from an EMBL/GenBank/DDBJ whole genome shotgun (WGS) entry which is preliminary data.</text>
</comment>
<dbReference type="Proteomes" id="UP001166304">
    <property type="component" value="Unassembled WGS sequence"/>
</dbReference>
<proteinExistence type="predicted"/>
<name>A0AA41KER0_9EURY</name>
<dbReference type="RefSeq" id="WP_162414822.1">
    <property type="nucleotide sequence ID" value="NZ_JAHQXE010000001.1"/>
</dbReference>
<evidence type="ECO:0000313" key="2">
    <source>
        <dbReference type="Proteomes" id="UP001166304"/>
    </source>
</evidence>
<protein>
    <submittedName>
        <fullName evidence="1">Uncharacterized protein</fullName>
    </submittedName>
</protein>
<dbReference type="AlphaFoldDB" id="A0AA41KER0"/>
<organism evidence="1 2">
    <name type="scientific">Haloarcula salina</name>
    <dbReference type="NCBI Taxonomy" id="1429914"/>
    <lineage>
        <taxon>Archaea</taxon>
        <taxon>Methanobacteriati</taxon>
        <taxon>Methanobacteriota</taxon>
        <taxon>Stenosarchaea group</taxon>
        <taxon>Halobacteria</taxon>
        <taxon>Halobacteriales</taxon>
        <taxon>Haloarculaceae</taxon>
        <taxon>Haloarcula</taxon>
    </lineage>
</organism>
<evidence type="ECO:0000313" key="1">
    <source>
        <dbReference type="EMBL" id="MBV0901197.1"/>
    </source>
</evidence>
<dbReference type="EMBL" id="JAHQXE010000001">
    <property type="protein sequence ID" value="MBV0901197.1"/>
    <property type="molecule type" value="Genomic_DNA"/>
</dbReference>
<reference evidence="1" key="1">
    <citation type="submission" date="2021-06" db="EMBL/GenBank/DDBJ databases">
        <title>New haloarchaea isolates fom saline soil.</title>
        <authorList>
            <person name="Duran-Viseras A."/>
            <person name="Sanchez-Porro C.S."/>
            <person name="Ventosa A."/>
        </authorList>
    </citation>
    <scope>NUCLEOTIDE SEQUENCE</scope>
    <source>
        <strain evidence="1">JCM 18369</strain>
    </source>
</reference>
<accession>A0AA41KER0</accession>